<dbReference type="AlphaFoldDB" id="E8QX81"/>
<evidence type="ECO:0000259" key="9">
    <source>
        <dbReference type="Pfam" id="PF04613"/>
    </source>
</evidence>
<feature type="domain" description="UDP-3-O-[3-hydroxymyristoyl] glucosamine N-acyltransferase non-repeat region" evidence="9">
    <location>
        <begin position="54"/>
        <end position="119"/>
    </location>
</feature>
<comment type="function">
    <text evidence="7">Catalyzes the N-acylation of UDP-3-O-acylglucosamine using 3-hydroxyacyl-ACP as the acyl donor. Is involved in the biosynthesis of lipid A, a phosphorylated glycolipid that anchors the lipopolysaccharide to the outer membrane of the cell.</text>
</comment>
<dbReference type="InterPro" id="IPR020573">
    <property type="entry name" value="UDP_GlcNAc_AcTrfase_non-rep"/>
</dbReference>
<evidence type="ECO:0000256" key="2">
    <source>
        <dbReference type="ARBA" id="ARBA00022556"/>
    </source>
</evidence>
<dbReference type="EMBL" id="CP002353">
    <property type="protein sequence ID" value="ADV60914.1"/>
    <property type="molecule type" value="Genomic_DNA"/>
</dbReference>
<dbReference type="PANTHER" id="PTHR43378">
    <property type="entry name" value="UDP-3-O-ACYLGLUCOSAMINE N-ACYLTRANSFERASE"/>
    <property type="match status" value="1"/>
</dbReference>
<dbReference type="NCBIfam" id="NF002060">
    <property type="entry name" value="PRK00892.1"/>
    <property type="match status" value="1"/>
</dbReference>
<dbReference type="HAMAP" id="MF_00523">
    <property type="entry name" value="LpxD"/>
    <property type="match status" value="1"/>
</dbReference>
<evidence type="ECO:0000256" key="7">
    <source>
        <dbReference type="HAMAP-Rule" id="MF_00523"/>
    </source>
</evidence>
<feature type="region of interest" description="Disordered" evidence="8">
    <location>
        <begin position="380"/>
        <end position="406"/>
    </location>
</feature>
<dbReference type="InParanoid" id="E8QX81"/>
<dbReference type="NCBIfam" id="TIGR01853">
    <property type="entry name" value="lipid_A_lpxD"/>
    <property type="match status" value="1"/>
</dbReference>
<dbReference type="SUPFAM" id="SSF51161">
    <property type="entry name" value="Trimeric LpxA-like enzymes"/>
    <property type="match status" value="1"/>
</dbReference>
<dbReference type="PANTHER" id="PTHR43378:SF2">
    <property type="entry name" value="UDP-3-O-ACYLGLUCOSAMINE N-ACYLTRANSFERASE 1, MITOCHONDRIAL-RELATED"/>
    <property type="match status" value="1"/>
</dbReference>
<reference key="1">
    <citation type="submission" date="2010-11" db="EMBL/GenBank/DDBJ databases">
        <title>The complete sequence of chromosome of Isophaera pallida ATCC 43644.</title>
        <authorList>
            <consortium name="US DOE Joint Genome Institute (JGI-PGF)"/>
            <person name="Lucas S."/>
            <person name="Copeland A."/>
            <person name="Lapidus A."/>
            <person name="Bruce D."/>
            <person name="Goodwin L."/>
            <person name="Pitluck S."/>
            <person name="Kyrpides N."/>
            <person name="Mavromatis K."/>
            <person name="Pagani I."/>
            <person name="Ivanova N."/>
            <person name="Saunders E."/>
            <person name="Brettin T."/>
            <person name="Detter J.C."/>
            <person name="Han C."/>
            <person name="Tapia R."/>
            <person name="Land M."/>
            <person name="Hauser L."/>
            <person name="Markowitz V."/>
            <person name="Cheng J.-F."/>
            <person name="Hugenholtz P."/>
            <person name="Woyke T."/>
            <person name="Wu D."/>
            <person name="Eisen J.A."/>
        </authorList>
    </citation>
    <scope>NUCLEOTIDE SEQUENCE</scope>
    <source>
        <strain>ATCC 43644</strain>
    </source>
</reference>
<dbReference type="GO" id="GO:0016020">
    <property type="term" value="C:membrane"/>
    <property type="evidence" value="ECO:0007669"/>
    <property type="project" value="GOC"/>
</dbReference>
<dbReference type="STRING" id="575540.Isop_0319"/>
<dbReference type="GO" id="GO:0103118">
    <property type="term" value="F:UDP-3-O-[(3R)-3-hydroxyacyl]-glucosamine N-acyltransferase activity"/>
    <property type="evidence" value="ECO:0007669"/>
    <property type="project" value="UniProtKB-EC"/>
</dbReference>
<keyword evidence="3 7" id="KW-0808">Transferase</keyword>
<feature type="active site" description="Proton acceptor" evidence="7">
    <location>
        <position position="272"/>
    </location>
</feature>
<dbReference type="FunCoup" id="E8QX81">
    <property type="interactions" value="283"/>
</dbReference>
<dbReference type="InterPro" id="IPR007691">
    <property type="entry name" value="LpxD"/>
</dbReference>
<evidence type="ECO:0000313" key="10">
    <source>
        <dbReference type="EMBL" id="ADV60914.1"/>
    </source>
</evidence>
<gene>
    <name evidence="7" type="primary">lpxD</name>
    <name evidence="10" type="ordered locus">Isop_0319</name>
</gene>
<comment type="catalytic activity">
    <reaction evidence="7">
        <text>a UDP-3-O-[(3R)-3-hydroxyacyl]-alpha-D-glucosamine + a (3R)-hydroxyacyl-[ACP] = a UDP-2-N,3-O-bis[(3R)-3-hydroxyacyl]-alpha-D-glucosamine + holo-[ACP] + H(+)</text>
        <dbReference type="Rhea" id="RHEA:53836"/>
        <dbReference type="Rhea" id="RHEA-COMP:9685"/>
        <dbReference type="Rhea" id="RHEA-COMP:9945"/>
        <dbReference type="ChEBI" id="CHEBI:15378"/>
        <dbReference type="ChEBI" id="CHEBI:64479"/>
        <dbReference type="ChEBI" id="CHEBI:78827"/>
        <dbReference type="ChEBI" id="CHEBI:137740"/>
        <dbReference type="ChEBI" id="CHEBI:137748"/>
        <dbReference type="EC" id="2.3.1.191"/>
    </reaction>
</comment>
<evidence type="ECO:0000256" key="5">
    <source>
        <dbReference type="ARBA" id="ARBA00023098"/>
    </source>
</evidence>
<feature type="compositionally biased region" description="Basic and acidic residues" evidence="8">
    <location>
        <begin position="381"/>
        <end position="390"/>
    </location>
</feature>
<dbReference type="GO" id="GO:0009245">
    <property type="term" value="P:lipid A biosynthetic process"/>
    <property type="evidence" value="ECO:0007669"/>
    <property type="project" value="UniProtKB-UniRule"/>
</dbReference>
<dbReference type="UniPathway" id="UPA00973"/>
<proteinExistence type="inferred from homology"/>
<evidence type="ECO:0000256" key="4">
    <source>
        <dbReference type="ARBA" id="ARBA00022737"/>
    </source>
</evidence>
<keyword evidence="6 7" id="KW-0012">Acyltransferase</keyword>
<organism evidence="10 11">
    <name type="scientific">Isosphaera pallida (strain ATCC 43644 / DSM 9630 / IS1B)</name>
    <dbReference type="NCBI Taxonomy" id="575540"/>
    <lineage>
        <taxon>Bacteria</taxon>
        <taxon>Pseudomonadati</taxon>
        <taxon>Planctomycetota</taxon>
        <taxon>Planctomycetia</taxon>
        <taxon>Isosphaerales</taxon>
        <taxon>Isosphaeraceae</taxon>
        <taxon>Isosphaera</taxon>
    </lineage>
</organism>
<dbReference type="EC" id="2.3.1.191" evidence="7"/>
<dbReference type="PROSITE" id="PS00101">
    <property type="entry name" value="HEXAPEP_TRANSFERASES"/>
    <property type="match status" value="1"/>
</dbReference>
<evidence type="ECO:0000256" key="1">
    <source>
        <dbReference type="ARBA" id="ARBA00022516"/>
    </source>
</evidence>
<dbReference type="GO" id="GO:0016410">
    <property type="term" value="F:N-acyltransferase activity"/>
    <property type="evidence" value="ECO:0007669"/>
    <property type="project" value="InterPro"/>
</dbReference>
<reference evidence="10 11" key="2">
    <citation type="journal article" date="2011" name="Stand. Genomic Sci.">
        <title>Complete genome sequence of Isosphaera pallida type strain (IS1B).</title>
        <authorList>
            <consortium name="US DOE Joint Genome Institute (JGI-PGF)"/>
            <person name="Goker M."/>
            <person name="Cleland D."/>
            <person name="Saunders E."/>
            <person name="Lapidus A."/>
            <person name="Nolan M."/>
            <person name="Lucas S."/>
            <person name="Hammon N."/>
            <person name="Deshpande S."/>
            <person name="Cheng J.F."/>
            <person name="Tapia R."/>
            <person name="Han C."/>
            <person name="Goodwin L."/>
            <person name="Pitluck S."/>
            <person name="Liolios K."/>
            <person name="Pagani I."/>
            <person name="Ivanova N."/>
            <person name="Mavromatis K."/>
            <person name="Pati A."/>
            <person name="Chen A."/>
            <person name="Palaniappan K."/>
            <person name="Land M."/>
            <person name="Hauser L."/>
            <person name="Chang Y.J."/>
            <person name="Jeffries C.D."/>
            <person name="Detter J.C."/>
            <person name="Beck B."/>
            <person name="Woyke T."/>
            <person name="Bristow J."/>
            <person name="Eisen J.A."/>
            <person name="Markowitz V."/>
            <person name="Hugenholtz P."/>
            <person name="Kyrpides N.C."/>
            <person name="Klenk H.P."/>
        </authorList>
    </citation>
    <scope>NUCLEOTIDE SEQUENCE [LARGE SCALE GENOMIC DNA]</scope>
    <source>
        <strain evidence="11">ATCC 43644 / DSM 9630 / IS1B</strain>
    </source>
</reference>
<evidence type="ECO:0000256" key="8">
    <source>
        <dbReference type="SAM" id="MobiDB-lite"/>
    </source>
</evidence>
<comment type="pathway">
    <text evidence="7">Bacterial outer membrane biogenesis; LPS lipid A biosynthesis.</text>
</comment>
<dbReference type="RefSeq" id="WP_013563203.1">
    <property type="nucleotide sequence ID" value="NC_014962.1"/>
</dbReference>
<evidence type="ECO:0000313" key="11">
    <source>
        <dbReference type="Proteomes" id="UP000008631"/>
    </source>
</evidence>
<comment type="subunit">
    <text evidence="7">Homotrimer.</text>
</comment>
<evidence type="ECO:0000256" key="3">
    <source>
        <dbReference type="ARBA" id="ARBA00022679"/>
    </source>
</evidence>
<accession>E8QX81</accession>
<keyword evidence="1 7" id="KW-0444">Lipid biosynthesis</keyword>
<dbReference type="Proteomes" id="UP000008631">
    <property type="component" value="Chromosome"/>
</dbReference>
<dbReference type="InterPro" id="IPR011004">
    <property type="entry name" value="Trimer_LpxA-like_sf"/>
</dbReference>
<dbReference type="InterPro" id="IPR018357">
    <property type="entry name" value="Hexapep_transf_CS"/>
</dbReference>
<dbReference type="eggNOG" id="COG1044">
    <property type="taxonomic scope" value="Bacteria"/>
</dbReference>
<name>E8QX81_ISOPI</name>
<dbReference type="Pfam" id="PF00132">
    <property type="entry name" value="Hexapep"/>
    <property type="match status" value="2"/>
</dbReference>
<dbReference type="InterPro" id="IPR001451">
    <property type="entry name" value="Hexapep"/>
</dbReference>
<sequence>MIPDSSTLAAGTSHPVAEQTTALPTAALPAMTLGELADRLGGRLVDTQTASVPLVGAKPIHEAGPGELTFLDGDKNLPLWKSCRAAAVLVNPRFIPPEGCRAIPRLEVDDPLMAFAEAVLLFRRPPPASFQGIHPQAIVAQSARLGENVTIHPGAVIGERVELGENVVIHPGAVVQDDCKLGRDCVIHPRAVLYPGVILGDRVVVHAGAVLGGDGFGYRFHQGRHLKVPQLGGLVVGDDVEIGCNTTIDRGTFGDTKIGAGTKIDNLVQIGHNTSIGRHNLICGLVGIAGSCATGDHVVLAGQVGLRDHITIGSRAVIGAQAGVSRDIKPDASVVGSPAIPDKEFKAIYAASLRLPRLPNQLREIFERLDRLEASSLSSKIHADVNRNGDADAGSQDDPPAESQPA</sequence>
<keyword evidence="5 7" id="KW-0443">Lipid metabolism</keyword>
<evidence type="ECO:0000256" key="6">
    <source>
        <dbReference type="ARBA" id="ARBA00023315"/>
    </source>
</evidence>
<keyword evidence="11" id="KW-1185">Reference proteome</keyword>
<dbReference type="CDD" id="cd03352">
    <property type="entry name" value="LbH_LpxD"/>
    <property type="match status" value="1"/>
</dbReference>
<dbReference type="KEGG" id="ipa:Isop_0319"/>
<dbReference type="Gene3D" id="3.40.1390.10">
    <property type="entry name" value="MurE/MurF, N-terminal domain"/>
    <property type="match status" value="1"/>
</dbReference>
<comment type="similarity">
    <text evidence="7">Belongs to the transferase hexapeptide repeat family. LpxD subfamily.</text>
</comment>
<protein>
    <recommendedName>
        <fullName evidence="7">UDP-3-O-acylglucosamine N-acyltransferase</fullName>
        <ecNumber evidence="7">2.3.1.191</ecNumber>
    </recommendedName>
</protein>
<dbReference type="HOGENOM" id="CLU_049865_0_0_0"/>
<dbReference type="Gene3D" id="2.160.10.10">
    <property type="entry name" value="Hexapeptide repeat proteins"/>
    <property type="match status" value="1"/>
</dbReference>
<keyword evidence="4 7" id="KW-0677">Repeat</keyword>
<keyword evidence="2 7" id="KW-0441">Lipid A biosynthesis</keyword>
<dbReference type="Pfam" id="PF04613">
    <property type="entry name" value="LpxD"/>
    <property type="match status" value="1"/>
</dbReference>